<organism evidence="1 2">
    <name type="scientific">Adineta steineri</name>
    <dbReference type="NCBI Taxonomy" id="433720"/>
    <lineage>
        <taxon>Eukaryota</taxon>
        <taxon>Metazoa</taxon>
        <taxon>Spiralia</taxon>
        <taxon>Gnathifera</taxon>
        <taxon>Rotifera</taxon>
        <taxon>Eurotatoria</taxon>
        <taxon>Bdelloidea</taxon>
        <taxon>Adinetida</taxon>
        <taxon>Adinetidae</taxon>
        <taxon>Adineta</taxon>
    </lineage>
</organism>
<evidence type="ECO:0000313" key="2">
    <source>
        <dbReference type="Proteomes" id="UP000663844"/>
    </source>
</evidence>
<gene>
    <name evidence="1" type="ORF">OXD698_LOCUS44765</name>
</gene>
<dbReference type="Proteomes" id="UP000663844">
    <property type="component" value="Unassembled WGS sequence"/>
</dbReference>
<reference evidence="1" key="1">
    <citation type="submission" date="2021-02" db="EMBL/GenBank/DDBJ databases">
        <authorList>
            <person name="Nowell W R."/>
        </authorList>
    </citation>
    <scope>NUCLEOTIDE SEQUENCE</scope>
</reference>
<sequence>FITDKIEEQLGLDINKDGRINRAPAGGGLIGKIEQATLIDLNGDGRIGSGIPYYTSQHKH</sequence>
<evidence type="ECO:0000313" key="1">
    <source>
        <dbReference type="EMBL" id="CAF4275690.1"/>
    </source>
</evidence>
<dbReference type="AlphaFoldDB" id="A0A820GCG4"/>
<comment type="caution">
    <text evidence="1">The sequence shown here is derived from an EMBL/GenBank/DDBJ whole genome shotgun (WGS) entry which is preliminary data.</text>
</comment>
<proteinExistence type="predicted"/>
<dbReference type="EMBL" id="CAJOAZ010014078">
    <property type="protein sequence ID" value="CAF4275690.1"/>
    <property type="molecule type" value="Genomic_DNA"/>
</dbReference>
<name>A0A820GCG4_9BILA</name>
<accession>A0A820GCG4</accession>
<protein>
    <submittedName>
        <fullName evidence="1">Uncharacterized protein</fullName>
    </submittedName>
</protein>
<feature type="non-terminal residue" evidence="1">
    <location>
        <position position="1"/>
    </location>
</feature>